<dbReference type="SUPFAM" id="SSF57903">
    <property type="entry name" value="FYVE/PHD zinc finger"/>
    <property type="match status" value="3"/>
</dbReference>
<feature type="domain" description="Post-SET" evidence="18">
    <location>
        <begin position="2449"/>
        <end position="2465"/>
    </location>
</feature>
<evidence type="ECO:0000256" key="5">
    <source>
        <dbReference type="ARBA" id="ARBA00022691"/>
    </source>
</evidence>
<keyword evidence="6" id="KW-0479">Metal-binding</keyword>
<sequence>MDLILPKTLTEESLPQSRADADESKSFSSATVCRKRISTVKRSSKGGGGVGGAGTAGGGSSTRGVGDKRRGSKCAKSRRNAAQAIAAMLNNHLAPDVAKHKEDDEYIHSVVVTSVTDTYVFCRDMCVVCGSFGKGVEGYMVACMQCGQCYHTYCANVNLNYVIVNRGWRCLDCTVCEGCGRGDDEQYLLLCDECDISYHTYCLSPPLDAIPQGAWRCKWCSCCHFCGASLSNGSVEVIGNLRACSKCASLFSCRFCQQEYKEDELIMLCDICHRWGHATCNGLTSDEMLSKASDAGFVCVMCRPGSGGAAVGEEAFSNSKPSMQFVIEGVLLTKHGLSTVQWRPKSSSPLPVNSGETACDSPSVPGTSSDSGVPADGVGVPINVRRLMRHEQPYDKLNDVENCTSEATPPSAYSEMSIVDGAADRQKRSRTRKQCKIGIGGFHARLSRHRPDKPNGEGRTENGDSVSPEALKLGGPVDAAEVVSAGSLNADKPKKRKRTRRKVLLEDLYPRYIQDSFFGTALTDGNDSSRALEEQKTSLTEVGLSECEISQEAVKKADKLIIFKGRRSPTRQESLLAEGMELVEGEDIFPHELDHHDFTSLLNMLMQGDNDPIGQDAAMGAIDNAEMENLIMDNVLDGELQAGNSEIQQPTVASPGSLRSNGQCVETIVEGGPQSAQFAQLTVDPFLGSVVPGPFNGGGGGGDQEIDFVCRSADASSSDCCCQRIPSQPYTHAGMPSDEQMMKRCGQGDMKNHLERWEQDEPLGNRASIAAVLYANMNFPDLKRRYPLWNDRVKRIAKLWRSLKQDARQRYVQMARVNRSAMRLETKARNKAIMATGHHDSSCKSVAPNVCVSTARDYRRLQSPLVSPASSVRLPIQVSQANEPSSSGYTFQHGGTMMSPGGGAMVAQSVGCYPMHDSVHNQSYIPEGDTSFQADISPTPSQQVGDYDRVGRIGATCQADSYVNVGPLMQQQQAGVVVHQRQKEFLIAGECEKSNYAAEVMPKMAAGGPMIAYEQQQQGRLYEDNSTRSPSLYGQIGTTEIPAAASIQPSTSFCPDATTVVVQHSSLPSRRWSVDSGSGNGGVPCIRSPATNQQTPICPGHNSGTAAAVVGGMSGQVECSSSPSYPTTQMVDRNVAVAQCQVTSSSTFQQAETEPEDWLIQIQFSLVREQNCLERELAQLRRTKKSSSSKQRQMRKNGIEPPDADKQALANLSERIAERQKQLDRIRKQLKQNTSALADQKERREALGLTVVDSSPCHPPPYSQRHHHHTNNDGEQRSSSSSALASPLSQDTNNTYRLPYRGGMPTHSPNEQTTSNPFPLWQNRAVQTANYVGSENDPAANCNLSAAVPSRQCCPSAVGPLVSPGVKPPNYGAIAPPPSVTEALQVGCSGSSYAQQEQPADLLSPSCSGEVRKAKRTRKRKLIVAAEGGSSFDYLNCSRVCYFAILDSLADDYDADIVWVLRTVLIRVCAERTYELKGMAEKTTIDNFEVTITENVQKRVRKRSRKLGRSRGGSDGFVTGEGSLLVDQLFSQLHHLAPVMIEEPQPAFDPSVSTMYGVTPLSTRKPFVVGTTVGHLKLNFANDYYRSFPHPVRETPVSQYPCLLQRADQKQQSAVTVECDAASLVEGRFTDSPVELVYSDSSSVDEEILPNYPFLKPVLPPEGRLSPNFRLVAPVLHRAVPGDPPPGVLHQLFSAAPEPKTVNVTVTLEPAVASNVSNVLRTLATLLNVDVPNHFELHMDTPPQTPDKILTSREYTDSGQAVCSQCAMAIHQTAVKIRLAELGLTPKDDDTEEIVFCSESCYSHFAAKTKMGASPNSLKRIHHAAAALDGSSELYAAESGIDEFKLDEVIRSVVGTSSAVYGSGGASKEAIVHVRDLPKLKDWLQMDAECQANIYQESKIEKKLKGVRWQIYSSCQKSLSRVRLANSPESLWKEMLPILWQPFGLPPDTRQCQLCSDVGDGVSEVCGRLLNMDAGRWVHVNCALWSAEVYETMDGGLVNVEQAARRAAISRCALCNHAGATIPCYKLRCNSTFHLKCAVDSRCTFLLDKTMYCFEHTPPSRDNVLTNLAVYRKVFIDRDENKLLAKLYQQGQSGGGWAMRIGTLIFHHVGQLLPDQLPNFHTRDFVYPVGYSVSRIYWSISHPKRRQMYHCQINDVDGLPMFSISVKNAANFEQKFQSRSVSELWRENVLRPLNSMRHHSDVLKLFPKYISGEALFGLTEPGIQKMLESLPGIDALVTYEFKYGRCPLLELPLAVNPSCSARCEPRFRTNVKRPHKLNAATAHSIQSLLAFSGLSSDSLFFSFGNRQSMVAKCTNYRKLKQEWPNNVYLARSKIQGLGLFAKRDIEMNAMVIEYIGEVIRNEVAERREKRYQERNRGVYMFRLDSDWVIDATMAGGPARYINHSCDPNCIAERIDLDREARIVIMSCRPICKGEELTYDYQFDFEDDTSKLPCLCSAPNCRKWMN</sequence>
<name>A0A5S6QLB7_TRIMR</name>
<dbReference type="Pfam" id="PF05965">
    <property type="entry name" value="FYRC"/>
    <property type="match status" value="1"/>
</dbReference>
<feature type="region of interest" description="Disordered" evidence="15">
    <location>
        <begin position="401"/>
        <end position="472"/>
    </location>
</feature>
<feature type="compositionally biased region" description="Basic residues" evidence="15">
    <location>
        <begin position="1181"/>
        <end position="1195"/>
    </location>
</feature>
<dbReference type="InterPro" id="IPR019787">
    <property type="entry name" value="Znf_PHD-finger"/>
</dbReference>
<dbReference type="SMART" id="SM00541">
    <property type="entry name" value="FYRN"/>
    <property type="match status" value="1"/>
</dbReference>
<dbReference type="PANTHER" id="PTHR45888:SF6">
    <property type="entry name" value="HL01030P-RELATED"/>
    <property type="match status" value="1"/>
</dbReference>
<evidence type="ECO:0000256" key="9">
    <source>
        <dbReference type="ARBA" id="ARBA00022833"/>
    </source>
</evidence>
<dbReference type="PROSITE" id="PS50016">
    <property type="entry name" value="ZF_PHD_2"/>
    <property type="match status" value="3"/>
</dbReference>
<keyword evidence="8 14" id="KW-0863">Zinc-finger</keyword>
<feature type="domain" description="PHD-type" evidence="16">
    <location>
        <begin position="250"/>
        <end position="305"/>
    </location>
</feature>
<dbReference type="InterPro" id="IPR034732">
    <property type="entry name" value="EPHD"/>
</dbReference>
<reference evidence="21" key="1">
    <citation type="submission" date="2019-12" db="UniProtKB">
        <authorList>
            <consortium name="WormBaseParasite"/>
        </authorList>
    </citation>
    <scope>IDENTIFICATION</scope>
</reference>
<dbReference type="GO" id="GO:0008270">
    <property type="term" value="F:zinc ion binding"/>
    <property type="evidence" value="ECO:0007669"/>
    <property type="project" value="UniProtKB-KW"/>
</dbReference>
<dbReference type="InterPro" id="IPR003889">
    <property type="entry name" value="FYrich_C"/>
</dbReference>
<dbReference type="Proteomes" id="UP000046395">
    <property type="component" value="Unassembled WGS sequence"/>
</dbReference>
<dbReference type="InterPro" id="IPR046341">
    <property type="entry name" value="SET_dom_sf"/>
</dbReference>
<dbReference type="PROSITE" id="PS51542">
    <property type="entry name" value="FYRN"/>
    <property type="match status" value="1"/>
</dbReference>
<feature type="domain" description="PHD-type" evidence="16">
    <location>
        <begin position="123"/>
        <end position="176"/>
    </location>
</feature>
<feature type="domain" description="SET" evidence="17">
    <location>
        <begin position="2325"/>
        <end position="2441"/>
    </location>
</feature>
<evidence type="ECO:0000256" key="11">
    <source>
        <dbReference type="ARBA" id="ARBA00023015"/>
    </source>
</evidence>
<dbReference type="InterPro" id="IPR003616">
    <property type="entry name" value="Post-SET_dom"/>
</dbReference>
<comment type="subcellular location">
    <subcellularLocation>
        <location evidence="1">Nucleus</location>
    </subcellularLocation>
</comment>
<feature type="compositionally biased region" description="Polar residues" evidence="15">
    <location>
        <begin position="1307"/>
        <end position="1317"/>
    </location>
</feature>
<evidence type="ECO:0000313" key="20">
    <source>
        <dbReference type="Proteomes" id="UP000046395"/>
    </source>
</evidence>
<dbReference type="InterPro" id="IPR001965">
    <property type="entry name" value="Znf_PHD"/>
</dbReference>
<keyword evidence="9" id="KW-0862">Zinc</keyword>
<feature type="region of interest" description="Disordered" evidence="15">
    <location>
        <begin position="1181"/>
        <end position="1206"/>
    </location>
</feature>
<dbReference type="Pfam" id="PF00628">
    <property type="entry name" value="PHD"/>
    <property type="match status" value="3"/>
</dbReference>
<evidence type="ECO:0000256" key="6">
    <source>
        <dbReference type="ARBA" id="ARBA00022723"/>
    </source>
</evidence>
<feature type="compositionally biased region" description="Low complexity" evidence="15">
    <location>
        <begin position="1278"/>
        <end position="1289"/>
    </location>
</feature>
<keyword evidence="2" id="KW-0597">Phosphoprotein</keyword>
<evidence type="ECO:0000256" key="14">
    <source>
        <dbReference type="PROSITE-ProRule" id="PRU00146"/>
    </source>
</evidence>
<evidence type="ECO:0000256" key="4">
    <source>
        <dbReference type="ARBA" id="ARBA00022679"/>
    </source>
</evidence>
<evidence type="ECO:0000259" key="16">
    <source>
        <dbReference type="PROSITE" id="PS50016"/>
    </source>
</evidence>
<evidence type="ECO:0000259" key="18">
    <source>
        <dbReference type="PROSITE" id="PS50868"/>
    </source>
</evidence>
<dbReference type="PANTHER" id="PTHR45888">
    <property type="entry name" value="HL01030P-RELATED"/>
    <property type="match status" value="1"/>
</dbReference>
<keyword evidence="10" id="KW-0156">Chromatin regulator</keyword>
<dbReference type="Pfam" id="PF13832">
    <property type="entry name" value="zf-HC5HC2H_2"/>
    <property type="match status" value="1"/>
</dbReference>
<feature type="compositionally biased region" description="Basic and acidic residues" evidence="15">
    <location>
        <begin position="452"/>
        <end position="462"/>
    </location>
</feature>
<evidence type="ECO:0000256" key="15">
    <source>
        <dbReference type="SAM" id="MobiDB-lite"/>
    </source>
</evidence>
<evidence type="ECO:0000256" key="13">
    <source>
        <dbReference type="ARBA" id="ARBA00023242"/>
    </source>
</evidence>
<proteinExistence type="predicted"/>
<evidence type="ECO:0000313" key="21">
    <source>
        <dbReference type="WBParaSite" id="TMUE_2000007657.1"/>
    </source>
</evidence>
<dbReference type="InterPro" id="IPR003888">
    <property type="entry name" value="FYrich_N"/>
</dbReference>
<feature type="compositionally biased region" description="Polar residues" evidence="15">
    <location>
        <begin position="342"/>
        <end position="356"/>
    </location>
</feature>
<accession>A0A5S6QLB7</accession>
<evidence type="ECO:0000256" key="2">
    <source>
        <dbReference type="ARBA" id="ARBA00022553"/>
    </source>
</evidence>
<evidence type="ECO:0000259" key="17">
    <source>
        <dbReference type="PROSITE" id="PS50280"/>
    </source>
</evidence>
<protein>
    <submittedName>
        <fullName evidence="21">Histone-lysine N-methyltransferase</fullName>
    </submittedName>
</protein>
<dbReference type="InterPro" id="IPR001214">
    <property type="entry name" value="SET_dom"/>
</dbReference>
<dbReference type="GO" id="GO:0005700">
    <property type="term" value="C:polytene chromosome"/>
    <property type="evidence" value="ECO:0007669"/>
    <property type="project" value="UniProtKB-ARBA"/>
</dbReference>
<evidence type="ECO:0000259" key="19">
    <source>
        <dbReference type="PROSITE" id="PS51805"/>
    </source>
</evidence>
<dbReference type="STRING" id="70415.A0A5S6QLB7"/>
<keyword evidence="5" id="KW-0949">S-adenosyl-L-methionine</keyword>
<keyword evidence="20" id="KW-1185">Reference proteome</keyword>
<dbReference type="GO" id="GO:0032259">
    <property type="term" value="P:methylation"/>
    <property type="evidence" value="ECO:0007669"/>
    <property type="project" value="UniProtKB-KW"/>
</dbReference>
<dbReference type="CDD" id="cd19171">
    <property type="entry name" value="SET_KMT2C_2D"/>
    <property type="match status" value="1"/>
</dbReference>
<dbReference type="Pfam" id="PF05964">
    <property type="entry name" value="FYRN"/>
    <property type="match status" value="1"/>
</dbReference>
<feature type="domain" description="PHD-type" evidence="16">
    <location>
        <begin position="173"/>
        <end position="223"/>
    </location>
</feature>
<evidence type="ECO:0000256" key="8">
    <source>
        <dbReference type="ARBA" id="ARBA00022771"/>
    </source>
</evidence>
<dbReference type="SMART" id="SM00542">
    <property type="entry name" value="FYRC"/>
    <property type="match status" value="1"/>
</dbReference>
<dbReference type="Pfam" id="PF00856">
    <property type="entry name" value="SET"/>
    <property type="match status" value="1"/>
</dbReference>
<dbReference type="PROSITE" id="PS51543">
    <property type="entry name" value="FYRC"/>
    <property type="match status" value="1"/>
</dbReference>
<dbReference type="PROSITE" id="PS50280">
    <property type="entry name" value="SET"/>
    <property type="match status" value="1"/>
</dbReference>
<dbReference type="WBParaSite" id="TMUE_2000007657.1">
    <property type="protein sequence ID" value="TMUE_2000007657.1"/>
    <property type="gene ID" value="WBGene00291387"/>
</dbReference>
<dbReference type="SMART" id="SM00249">
    <property type="entry name" value="PHD"/>
    <property type="match status" value="4"/>
</dbReference>
<dbReference type="InterPro" id="IPR013083">
    <property type="entry name" value="Znf_RING/FYVE/PHD"/>
</dbReference>
<feature type="domain" description="PHD-type" evidence="19">
    <location>
        <begin position="1949"/>
        <end position="2057"/>
    </location>
</feature>
<evidence type="ECO:0000256" key="7">
    <source>
        <dbReference type="ARBA" id="ARBA00022737"/>
    </source>
</evidence>
<dbReference type="GO" id="GO:0044666">
    <property type="term" value="C:MLL3/4 complex"/>
    <property type="evidence" value="ECO:0007669"/>
    <property type="project" value="TreeGrafter"/>
</dbReference>
<dbReference type="InterPro" id="IPR036910">
    <property type="entry name" value="HMG_box_dom_sf"/>
</dbReference>
<feature type="region of interest" description="Disordered" evidence="15">
    <location>
        <begin position="342"/>
        <end position="376"/>
    </location>
</feature>
<keyword evidence="12" id="KW-0804">Transcription</keyword>
<feature type="compositionally biased region" description="Gly residues" evidence="15">
    <location>
        <begin position="45"/>
        <end position="61"/>
    </location>
</feature>
<dbReference type="GO" id="GO:0045944">
    <property type="term" value="P:positive regulation of transcription by RNA polymerase II"/>
    <property type="evidence" value="ECO:0007669"/>
    <property type="project" value="TreeGrafter"/>
</dbReference>
<keyword evidence="7" id="KW-0677">Repeat</keyword>
<dbReference type="Gene3D" id="2.170.270.10">
    <property type="entry name" value="SET domain"/>
    <property type="match status" value="1"/>
</dbReference>
<dbReference type="CDD" id="cd15513">
    <property type="entry name" value="PHD5_KMT2C_like"/>
    <property type="match status" value="1"/>
</dbReference>
<feature type="region of interest" description="Disordered" evidence="15">
    <location>
        <begin position="1"/>
        <end position="75"/>
    </location>
</feature>
<dbReference type="Gene3D" id="3.30.160.360">
    <property type="match status" value="1"/>
</dbReference>
<dbReference type="Gene3D" id="3.30.40.10">
    <property type="entry name" value="Zinc/RING finger domain, C3HC4 (zinc finger)"/>
    <property type="match status" value="4"/>
</dbReference>
<evidence type="ECO:0000256" key="1">
    <source>
        <dbReference type="ARBA" id="ARBA00004123"/>
    </source>
</evidence>
<dbReference type="PROSITE" id="PS51805">
    <property type="entry name" value="EPHD"/>
    <property type="match status" value="1"/>
</dbReference>
<dbReference type="SUPFAM" id="SSF82199">
    <property type="entry name" value="SET domain"/>
    <property type="match status" value="1"/>
</dbReference>
<dbReference type="PROSITE" id="PS50868">
    <property type="entry name" value="POST_SET"/>
    <property type="match status" value="1"/>
</dbReference>
<dbReference type="SMART" id="SM00317">
    <property type="entry name" value="SET"/>
    <property type="match status" value="1"/>
</dbReference>
<organism evidence="20 21">
    <name type="scientific">Trichuris muris</name>
    <name type="common">Mouse whipworm</name>
    <dbReference type="NCBI Taxonomy" id="70415"/>
    <lineage>
        <taxon>Eukaryota</taxon>
        <taxon>Metazoa</taxon>
        <taxon>Ecdysozoa</taxon>
        <taxon>Nematoda</taxon>
        <taxon>Enoplea</taxon>
        <taxon>Dorylaimia</taxon>
        <taxon>Trichinellida</taxon>
        <taxon>Trichuridae</taxon>
        <taxon>Trichuris</taxon>
    </lineage>
</organism>
<feature type="compositionally biased region" description="Basic residues" evidence="15">
    <location>
        <begin position="33"/>
        <end position="44"/>
    </location>
</feature>
<keyword evidence="11" id="KW-0805">Transcription regulation</keyword>
<dbReference type="SMART" id="SM00508">
    <property type="entry name" value="PostSET"/>
    <property type="match status" value="1"/>
</dbReference>
<dbReference type="GO" id="GO:0042800">
    <property type="term" value="F:histone H3K4 methyltransferase activity"/>
    <property type="evidence" value="ECO:0007669"/>
    <property type="project" value="TreeGrafter"/>
</dbReference>
<dbReference type="InterPro" id="IPR011011">
    <property type="entry name" value="Znf_FYVE_PHD"/>
</dbReference>
<keyword evidence="13" id="KW-0539">Nucleus</keyword>
<dbReference type="FunFam" id="3.30.40.10:FF:000002">
    <property type="entry name" value="Histone-lysine N-methyltransferase"/>
    <property type="match status" value="1"/>
</dbReference>
<keyword evidence="4" id="KW-0808">Transferase</keyword>
<evidence type="ECO:0000256" key="3">
    <source>
        <dbReference type="ARBA" id="ARBA00022603"/>
    </source>
</evidence>
<evidence type="ECO:0000256" key="10">
    <source>
        <dbReference type="ARBA" id="ARBA00022853"/>
    </source>
</evidence>
<feature type="region of interest" description="Disordered" evidence="15">
    <location>
        <begin position="1250"/>
        <end position="1317"/>
    </location>
</feature>
<dbReference type="GO" id="GO:0003713">
    <property type="term" value="F:transcription coactivator activity"/>
    <property type="evidence" value="ECO:0007669"/>
    <property type="project" value="TreeGrafter"/>
</dbReference>
<keyword evidence="3" id="KW-0489">Methyltransferase</keyword>
<evidence type="ECO:0000256" key="12">
    <source>
        <dbReference type="ARBA" id="ARBA00023163"/>
    </source>
</evidence>
<dbReference type="Gene3D" id="1.10.30.10">
    <property type="entry name" value="High mobility group box domain"/>
    <property type="match status" value="1"/>
</dbReference>